<evidence type="ECO:0000259" key="4">
    <source>
        <dbReference type="PROSITE" id="PS51831"/>
    </source>
</evidence>
<evidence type="ECO:0000259" key="3">
    <source>
        <dbReference type="PROSITE" id="PS50110"/>
    </source>
</evidence>
<dbReference type="SUPFAM" id="SSF109604">
    <property type="entry name" value="HD-domain/PDEase-like"/>
    <property type="match status" value="1"/>
</dbReference>
<dbReference type="Gene3D" id="1.10.3210.10">
    <property type="entry name" value="Hypothetical protein af1432"/>
    <property type="match status" value="1"/>
</dbReference>
<comment type="caution">
    <text evidence="6">The sequence shown here is derived from an EMBL/GenBank/DDBJ whole genome shotgun (WGS) entry which is preliminary data.</text>
</comment>
<feature type="modified residue" description="4-aspartylphosphate" evidence="1">
    <location>
        <position position="70"/>
    </location>
</feature>
<dbReference type="InterPro" id="IPR001789">
    <property type="entry name" value="Sig_transdc_resp-reg_receiver"/>
</dbReference>
<evidence type="ECO:0000256" key="1">
    <source>
        <dbReference type="PROSITE-ProRule" id="PRU00169"/>
    </source>
</evidence>
<gene>
    <name evidence="6" type="ORF">ISF6_1265</name>
</gene>
<dbReference type="PANTHER" id="PTHR45228">
    <property type="entry name" value="CYCLIC DI-GMP PHOSPHODIESTERASE TM_0186-RELATED"/>
    <property type="match status" value="1"/>
</dbReference>
<feature type="domain" description="HD" evidence="4">
    <location>
        <begin position="212"/>
        <end position="335"/>
    </location>
</feature>
<organism evidence="6 7">
    <name type="scientific">Piscinibacter sakaiensis</name>
    <name type="common">Ideonella sakaiensis</name>
    <dbReference type="NCBI Taxonomy" id="1547922"/>
    <lineage>
        <taxon>Bacteria</taxon>
        <taxon>Pseudomonadati</taxon>
        <taxon>Pseudomonadota</taxon>
        <taxon>Betaproteobacteria</taxon>
        <taxon>Burkholderiales</taxon>
        <taxon>Sphaerotilaceae</taxon>
        <taxon>Piscinibacter</taxon>
    </lineage>
</organism>
<dbReference type="InterPro" id="IPR052020">
    <property type="entry name" value="Cyclic_di-GMP/3'3'-cGAMP_PDE"/>
</dbReference>
<dbReference type="GO" id="GO:0008081">
    <property type="term" value="F:phosphoric diester hydrolase activity"/>
    <property type="evidence" value="ECO:0007669"/>
    <property type="project" value="UniProtKB-ARBA"/>
</dbReference>
<sequence length="452" mass="49147">MTADPARLPAAQDLAPAPAPWVLTVDDEPGVLSALRRLLRRAGLQVVQAGSGAEGLERLREQPVDLVISDMRMPGMDGARFLEQVRALDPHIGRVLLTGYADIGATVEAVNRGEIQRYVAKPWDDEALLQVVRDALARRDLERRHDALLALSQRQNEALQQANQALESRVAARTAELQQVNAMLETAFADLEQTFMTTVGVFAGLLEMREGHAGHARRVAALARETGQRLGLPAADLRDLYLGALLHDVGKIGLPDELIGKPHSLLSADESARYARHPVDGETALMPLPQLQAAAHIVRQHHERLDGKGYPDGLHGEQIVLGARIVAAANDYDSLVHGAMAPTRYPPERARQVLLGGVGSHYDGRVVEALLAVLDDQARLAGEGVEIDVRRLRPGMVLARDVVSPRGAILLAAGHVFEERIIRQLGELARRDGLRLVLRVREQDVDAPAVQG</sequence>
<dbReference type="Pfam" id="PF13487">
    <property type="entry name" value="HD_5"/>
    <property type="match status" value="1"/>
</dbReference>
<evidence type="ECO:0000259" key="5">
    <source>
        <dbReference type="PROSITE" id="PS51832"/>
    </source>
</evidence>
<feature type="coiled-coil region" evidence="2">
    <location>
        <begin position="149"/>
        <end position="176"/>
    </location>
</feature>
<reference evidence="7" key="1">
    <citation type="submission" date="2015-07" db="EMBL/GenBank/DDBJ databases">
        <title>Discovery of a poly(ethylene terephthalate assimilation.</title>
        <authorList>
            <person name="Yoshida S."/>
            <person name="Hiraga K."/>
            <person name="Takehana T."/>
            <person name="Taniguchi I."/>
            <person name="Yamaji H."/>
            <person name="Maeda Y."/>
            <person name="Toyohara K."/>
            <person name="Miyamoto K."/>
            <person name="Kimura Y."/>
            <person name="Oda K."/>
        </authorList>
    </citation>
    <scope>NUCLEOTIDE SEQUENCE [LARGE SCALE GENOMIC DNA]</scope>
    <source>
        <strain evidence="7">NBRC 110686 / TISTR 2288 / 201-F6</strain>
    </source>
</reference>
<dbReference type="PROSITE" id="PS51831">
    <property type="entry name" value="HD"/>
    <property type="match status" value="1"/>
</dbReference>
<evidence type="ECO:0000256" key="2">
    <source>
        <dbReference type="SAM" id="Coils"/>
    </source>
</evidence>
<dbReference type="SMART" id="SM00448">
    <property type="entry name" value="REC"/>
    <property type="match status" value="1"/>
</dbReference>
<feature type="domain" description="HD-GYP" evidence="5">
    <location>
        <begin position="191"/>
        <end position="386"/>
    </location>
</feature>
<dbReference type="PROSITE" id="PS50110">
    <property type="entry name" value="RESPONSE_REGULATORY"/>
    <property type="match status" value="1"/>
</dbReference>
<keyword evidence="1" id="KW-0597">Phosphoprotein</keyword>
<dbReference type="RefSeq" id="WP_054019531.1">
    <property type="nucleotide sequence ID" value="NZ_BBYR01000023.1"/>
</dbReference>
<name>A0A0K8NYL5_PISS1</name>
<keyword evidence="7" id="KW-1185">Reference proteome</keyword>
<dbReference type="PROSITE" id="PS51832">
    <property type="entry name" value="HD_GYP"/>
    <property type="match status" value="1"/>
</dbReference>
<dbReference type="SUPFAM" id="SSF52172">
    <property type="entry name" value="CheY-like"/>
    <property type="match status" value="1"/>
</dbReference>
<feature type="domain" description="Response regulatory" evidence="3">
    <location>
        <begin position="21"/>
        <end position="136"/>
    </location>
</feature>
<dbReference type="InterPro" id="IPR003607">
    <property type="entry name" value="HD/PDEase_dom"/>
</dbReference>
<reference evidence="6 7" key="2">
    <citation type="journal article" date="2016" name="Science">
        <title>A bacterium that degrades and assimilates poly(ethylene terephthalate).</title>
        <authorList>
            <person name="Yoshida S."/>
            <person name="Hiraga K."/>
            <person name="Takehana T."/>
            <person name="Taniguchi I."/>
            <person name="Yamaji H."/>
            <person name="Maeda Y."/>
            <person name="Toyohara K."/>
            <person name="Miyamoto K."/>
            <person name="Kimura Y."/>
            <person name="Oda K."/>
        </authorList>
    </citation>
    <scope>NUCLEOTIDE SEQUENCE [LARGE SCALE GENOMIC DNA]</scope>
    <source>
        <strain evidence="7">NBRC 110686 / TISTR 2288 / 201-F6</strain>
    </source>
</reference>
<dbReference type="EMBL" id="BBYR01000023">
    <property type="protein sequence ID" value="GAP35492.1"/>
    <property type="molecule type" value="Genomic_DNA"/>
</dbReference>
<evidence type="ECO:0000313" key="6">
    <source>
        <dbReference type="EMBL" id="GAP35492.1"/>
    </source>
</evidence>
<dbReference type="InterPro" id="IPR006674">
    <property type="entry name" value="HD_domain"/>
</dbReference>
<dbReference type="GO" id="GO:0000160">
    <property type="term" value="P:phosphorelay signal transduction system"/>
    <property type="evidence" value="ECO:0007669"/>
    <property type="project" value="InterPro"/>
</dbReference>
<dbReference type="CDD" id="cd00077">
    <property type="entry name" value="HDc"/>
    <property type="match status" value="1"/>
</dbReference>
<dbReference type="InterPro" id="IPR037522">
    <property type="entry name" value="HD_GYP_dom"/>
</dbReference>
<evidence type="ECO:0000313" key="7">
    <source>
        <dbReference type="Proteomes" id="UP000037660"/>
    </source>
</evidence>
<keyword evidence="2" id="KW-0175">Coiled coil</keyword>
<dbReference type="Proteomes" id="UP000037660">
    <property type="component" value="Unassembled WGS sequence"/>
</dbReference>
<protein>
    <recommendedName>
        <fullName evidence="8">Response regulator</fullName>
    </recommendedName>
</protein>
<dbReference type="Gene3D" id="3.40.50.2300">
    <property type="match status" value="1"/>
</dbReference>
<accession>A0A0K8NYL5</accession>
<dbReference type="CDD" id="cd17569">
    <property type="entry name" value="REC_HupR-like"/>
    <property type="match status" value="1"/>
</dbReference>
<dbReference type="InterPro" id="IPR011006">
    <property type="entry name" value="CheY-like_superfamily"/>
</dbReference>
<dbReference type="AlphaFoldDB" id="A0A0K8NYL5"/>
<proteinExistence type="predicted"/>
<dbReference type="Pfam" id="PF00072">
    <property type="entry name" value="Response_reg"/>
    <property type="match status" value="1"/>
</dbReference>
<dbReference type="STRING" id="1547922.ISF6_1265"/>
<evidence type="ECO:0008006" key="8">
    <source>
        <dbReference type="Google" id="ProtNLM"/>
    </source>
</evidence>
<dbReference type="PANTHER" id="PTHR45228:SF8">
    <property type="entry name" value="TWO-COMPONENT RESPONSE REGULATOR-RELATED"/>
    <property type="match status" value="1"/>
</dbReference>
<dbReference type="SMART" id="SM00471">
    <property type="entry name" value="HDc"/>
    <property type="match status" value="1"/>
</dbReference>
<dbReference type="OrthoDB" id="9774747at2"/>